<accession>A0A4R3K047</accession>
<evidence type="ECO:0000256" key="9">
    <source>
        <dbReference type="SAM" id="Phobius"/>
    </source>
</evidence>
<dbReference type="RefSeq" id="WP_126459998.1">
    <property type="nucleotide sequence ID" value="NZ_AP018721.1"/>
</dbReference>
<comment type="subcellular location">
    <subcellularLocation>
        <location evidence="1">Cell inner membrane</location>
        <topology evidence="1">Multi-pass membrane protein</topology>
    </subcellularLocation>
</comment>
<evidence type="ECO:0000256" key="4">
    <source>
        <dbReference type="ARBA" id="ARBA00022519"/>
    </source>
</evidence>
<keyword evidence="3" id="KW-1003">Cell membrane</keyword>
<evidence type="ECO:0000256" key="6">
    <source>
        <dbReference type="ARBA" id="ARBA00022989"/>
    </source>
</evidence>
<feature type="transmembrane region" description="Helical" evidence="9">
    <location>
        <begin position="223"/>
        <end position="241"/>
    </location>
</feature>
<protein>
    <recommendedName>
        <fullName evidence="12">Sulphur transport domain-containing protein</fullName>
    </recommendedName>
</protein>
<feature type="transmembrane region" description="Helical" evidence="9">
    <location>
        <begin position="196"/>
        <end position="217"/>
    </location>
</feature>
<dbReference type="InterPro" id="IPR007272">
    <property type="entry name" value="Sulf_transp_TsuA/YedE"/>
</dbReference>
<gene>
    <name evidence="10" type="ORF">EDC61_1013</name>
</gene>
<evidence type="ECO:0000313" key="10">
    <source>
        <dbReference type="EMBL" id="TCS73781.1"/>
    </source>
</evidence>
<evidence type="ECO:0000256" key="8">
    <source>
        <dbReference type="ARBA" id="ARBA00035655"/>
    </source>
</evidence>
<dbReference type="PANTHER" id="PTHR30574">
    <property type="entry name" value="INNER MEMBRANE PROTEIN YEDE"/>
    <property type="match status" value="1"/>
</dbReference>
<proteinExistence type="inferred from homology"/>
<dbReference type="Pfam" id="PF04143">
    <property type="entry name" value="Sulf_transp"/>
    <property type="match status" value="2"/>
</dbReference>
<feature type="transmembrane region" description="Helical" evidence="9">
    <location>
        <begin position="330"/>
        <end position="350"/>
    </location>
</feature>
<feature type="transmembrane region" description="Helical" evidence="9">
    <location>
        <begin position="262"/>
        <end position="283"/>
    </location>
</feature>
<dbReference type="Proteomes" id="UP000295135">
    <property type="component" value="Unassembled WGS sequence"/>
</dbReference>
<evidence type="ECO:0000256" key="5">
    <source>
        <dbReference type="ARBA" id="ARBA00022692"/>
    </source>
</evidence>
<evidence type="ECO:0000256" key="7">
    <source>
        <dbReference type="ARBA" id="ARBA00023136"/>
    </source>
</evidence>
<comment type="caution">
    <text evidence="10">The sequence shown here is derived from an EMBL/GenBank/DDBJ whole genome shotgun (WGS) entry which is preliminary data.</text>
</comment>
<evidence type="ECO:0000313" key="11">
    <source>
        <dbReference type="Proteomes" id="UP000295135"/>
    </source>
</evidence>
<feature type="transmembrane region" description="Helical" evidence="9">
    <location>
        <begin position="153"/>
        <end position="175"/>
    </location>
</feature>
<dbReference type="AlphaFoldDB" id="A0A4R3K047"/>
<comment type="similarity">
    <text evidence="8">Belongs to the TsuA/YedE (TC 9.B.102) family.</text>
</comment>
<keyword evidence="11" id="KW-1185">Reference proteome</keyword>
<feature type="transmembrane region" description="Helical" evidence="9">
    <location>
        <begin position="114"/>
        <end position="133"/>
    </location>
</feature>
<keyword evidence="5 9" id="KW-0812">Transmembrane</keyword>
<organism evidence="10 11">
    <name type="scientific">Sulfuritortus calidifontis</name>
    <dbReference type="NCBI Taxonomy" id="1914471"/>
    <lineage>
        <taxon>Bacteria</taxon>
        <taxon>Pseudomonadati</taxon>
        <taxon>Pseudomonadota</taxon>
        <taxon>Betaproteobacteria</taxon>
        <taxon>Nitrosomonadales</taxon>
        <taxon>Thiobacillaceae</taxon>
        <taxon>Sulfuritortus</taxon>
    </lineage>
</organism>
<keyword evidence="4" id="KW-0997">Cell inner membrane</keyword>
<name>A0A4R3K047_9PROT</name>
<dbReference type="EMBL" id="SLZY01000001">
    <property type="protein sequence ID" value="TCS73781.1"/>
    <property type="molecule type" value="Genomic_DNA"/>
</dbReference>
<feature type="transmembrane region" description="Helical" evidence="9">
    <location>
        <begin position="81"/>
        <end position="102"/>
    </location>
</feature>
<keyword evidence="7 9" id="KW-0472">Membrane</keyword>
<evidence type="ECO:0000256" key="2">
    <source>
        <dbReference type="ARBA" id="ARBA00022448"/>
    </source>
</evidence>
<sequence>MSGDSGPAWLAGFKQDYQDIFVEPWSPYVGIILLVLVIIGLMITGLFWGVFGGLKLWGDWFNNAIGLGPIIGTPQHLDGPIMHRMSLMNITLVIGAFAAALLSRQFLVNRPPKLEYLWAALGGTLMGLGATLAGGCTTGGFFTPLLHSSPAGWAMWAGLIAGAVIGLKLLLWTLENISWGMQAPPAIKVPGALQKAYPLIGLAVMVGIVAWAADWYTSGDEKLTARAIIVLAGFAMGFIMHRSRLCFARSFREPFMTAEGDMTKAIILGLAIGIPLASLLFQMKVIDPYIAIPATFWMGSLSGGVIFGIGMIFAGGCASGSLWRMGEGHIKLWVAAFFFAWAGSTASALLKKTGLTVAEMNLDLIEESPLGYQAYFPAMFDGWAWAYAISGLILLVWYLWVRYNESTEKFTLL</sequence>
<dbReference type="GO" id="GO:0005886">
    <property type="term" value="C:plasma membrane"/>
    <property type="evidence" value="ECO:0007669"/>
    <property type="project" value="UniProtKB-SubCell"/>
</dbReference>
<dbReference type="PANTHER" id="PTHR30574:SF1">
    <property type="entry name" value="SULPHUR TRANSPORT DOMAIN-CONTAINING PROTEIN"/>
    <property type="match status" value="1"/>
</dbReference>
<evidence type="ECO:0000256" key="1">
    <source>
        <dbReference type="ARBA" id="ARBA00004429"/>
    </source>
</evidence>
<keyword evidence="2" id="KW-0813">Transport</keyword>
<feature type="transmembrane region" description="Helical" evidence="9">
    <location>
        <begin position="295"/>
        <end position="318"/>
    </location>
</feature>
<reference evidence="10 11" key="1">
    <citation type="submission" date="2019-03" db="EMBL/GenBank/DDBJ databases">
        <title>Genomic Encyclopedia of Type Strains, Phase IV (KMG-IV): sequencing the most valuable type-strain genomes for metagenomic binning, comparative biology and taxonomic classification.</title>
        <authorList>
            <person name="Goeker M."/>
        </authorList>
    </citation>
    <scope>NUCLEOTIDE SEQUENCE [LARGE SCALE GENOMIC DNA]</scope>
    <source>
        <strain evidence="10 11">DSM 103923</strain>
    </source>
</reference>
<evidence type="ECO:0000256" key="3">
    <source>
        <dbReference type="ARBA" id="ARBA00022475"/>
    </source>
</evidence>
<feature type="transmembrane region" description="Helical" evidence="9">
    <location>
        <begin position="28"/>
        <end position="51"/>
    </location>
</feature>
<evidence type="ECO:0008006" key="12">
    <source>
        <dbReference type="Google" id="ProtNLM"/>
    </source>
</evidence>
<keyword evidence="6 9" id="KW-1133">Transmembrane helix</keyword>
<dbReference type="OrthoDB" id="9794165at2"/>
<feature type="transmembrane region" description="Helical" evidence="9">
    <location>
        <begin position="382"/>
        <end position="401"/>
    </location>
</feature>